<reference evidence="2" key="1">
    <citation type="journal article" date="2019" name="Int. J. Syst. Evol. Microbiol.">
        <title>The Global Catalogue of Microorganisms (GCM) 10K type strain sequencing project: providing services to taxonomists for standard genome sequencing and annotation.</title>
        <authorList>
            <consortium name="The Broad Institute Genomics Platform"/>
            <consortium name="The Broad Institute Genome Sequencing Center for Infectious Disease"/>
            <person name="Wu L."/>
            <person name="Ma J."/>
        </authorList>
    </citation>
    <scope>NUCLEOTIDE SEQUENCE [LARGE SCALE GENOMIC DNA]</scope>
    <source>
        <strain evidence="2">IBRC-M 10813</strain>
    </source>
</reference>
<proteinExistence type="predicted"/>
<name>A0ABV8JJJ0_9BACL</name>
<dbReference type="InterPro" id="IPR007804">
    <property type="entry name" value="GvpG"/>
</dbReference>
<sequence>MIHKLFTAPLNLVISVGEKVKEEVDKEWYDLNHIQKELLSLQIRFEMNEIGEEVYKVKEEELIRRFERAKELEQQERWDYIHGKDEEEGNGGP</sequence>
<organism evidence="1 2">
    <name type="scientific">Salinithrix halophila</name>
    <dbReference type="NCBI Taxonomy" id="1485204"/>
    <lineage>
        <taxon>Bacteria</taxon>
        <taxon>Bacillati</taxon>
        <taxon>Bacillota</taxon>
        <taxon>Bacilli</taxon>
        <taxon>Bacillales</taxon>
        <taxon>Thermoactinomycetaceae</taxon>
        <taxon>Salinithrix</taxon>
    </lineage>
</organism>
<accession>A0ABV8JJJ0</accession>
<comment type="caution">
    <text evidence="1">The sequence shown here is derived from an EMBL/GenBank/DDBJ whole genome shotgun (WGS) entry which is preliminary data.</text>
</comment>
<protein>
    <submittedName>
        <fullName evidence="1">Gas vesicle protein GvpG</fullName>
    </submittedName>
</protein>
<dbReference type="Pfam" id="PF05120">
    <property type="entry name" value="GvpG"/>
    <property type="match status" value="1"/>
</dbReference>
<dbReference type="RefSeq" id="WP_380704368.1">
    <property type="nucleotide sequence ID" value="NZ_JBHSAP010000009.1"/>
</dbReference>
<dbReference type="Proteomes" id="UP001595843">
    <property type="component" value="Unassembled WGS sequence"/>
</dbReference>
<evidence type="ECO:0000313" key="1">
    <source>
        <dbReference type="EMBL" id="MFC4076962.1"/>
    </source>
</evidence>
<keyword evidence="2" id="KW-1185">Reference proteome</keyword>
<dbReference type="EMBL" id="JBHSAP010000009">
    <property type="protein sequence ID" value="MFC4076962.1"/>
    <property type="molecule type" value="Genomic_DNA"/>
</dbReference>
<evidence type="ECO:0000313" key="2">
    <source>
        <dbReference type="Proteomes" id="UP001595843"/>
    </source>
</evidence>
<gene>
    <name evidence="1" type="ORF">ACFOUO_09065</name>
</gene>